<dbReference type="EMBL" id="RAHJ01000020">
    <property type="protein sequence ID" value="RJX66425.1"/>
    <property type="molecule type" value="Genomic_DNA"/>
</dbReference>
<protein>
    <submittedName>
        <fullName evidence="2">Class I SAM-dependent methyltransferase</fullName>
    </submittedName>
</protein>
<dbReference type="PANTHER" id="PTHR47473">
    <property type="entry name" value="BTA1P"/>
    <property type="match status" value="1"/>
</dbReference>
<organism evidence="2 3">
    <name type="scientific">Tsuneonella suprasediminis</name>
    <dbReference type="NCBI Taxonomy" id="2306996"/>
    <lineage>
        <taxon>Bacteria</taxon>
        <taxon>Pseudomonadati</taxon>
        <taxon>Pseudomonadota</taxon>
        <taxon>Alphaproteobacteria</taxon>
        <taxon>Sphingomonadales</taxon>
        <taxon>Erythrobacteraceae</taxon>
        <taxon>Tsuneonella</taxon>
    </lineage>
</organism>
<keyword evidence="2" id="KW-0489">Methyltransferase</keyword>
<feature type="domain" description="Methyltransferase" evidence="1">
    <location>
        <begin position="38"/>
        <end position="133"/>
    </location>
</feature>
<accession>A0A419R0A4</accession>
<dbReference type="AlphaFoldDB" id="A0A419R0A4"/>
<dbReference type="GO" id="GO:0008168">
    <property type="term" value="F:methyltransferase activity"/>
    <property type="evidence" value="ECO:0007669"/>
    <property type="project" value="UniProtKB-KW"/>
</dbReference>
<dbReference type="OrthoDB" id="9804312at2"/>
<dbReference type="GO" id="GO:0032259">
    <property type="term" value="P:methylation"/>
    <property type="evidence" value="ECO:0007669"/>
    <property type="project" value="UniProtKB-KW"/>
</dbReference>
<dbReference type="Gene3D" id="3.40.50.150">
    <property type="entry name" value="Vaccinia Virus protein VP39"/>
    <property type="match status" value="1"/>
</dbReference>
<name>A0A419R0A4_9SPHN</name>
<reference evidence="2 3" key="1">
    <citation type="submission" date="2018-09" db="EMBL/GenBank/DDBJ databases">
        <title>Altererythrobacter sp.Ery1 and Ery12, the genome sequencing of novel strains in genus Alterythrobacter.</title>
        <authorList>
            <person name="Cheng H."/>
            <person name="Wu Y.-H."/>
            <person name="Fang C."/>
            <person name="Xu X.-W."/>
        </authorList>
    </citation>
    <scope>NUCLEOTIDE SEQUENCE [LARGE SCALE GENOMIC DNA]</scope>
    <source>
        <strain evidence="2 3">Ery12</strain>
    </source>
</reference>
<evidence type="ECO:0000313" key="2">
    <source>
        <dbReference type="EMBL" id="RJX66425.1"/>
    </source>
</evidence>
<sequence>MDSVYRGQRHIYDFTRKYYLFGRDRLIDGLDCAPGDRVLEVACGTGRNLALIRRRWPGVRLHGFDISGEMLKNASARMGRYVQLAQGDACDFTPMALFGQDGFERVIVSYSLSMIPDWQSALAQAAEALSPTGSLHVVDFGSLERMPAMGAAGLRGWLRRFHVTPRGDLPEVSLAIARRYGLECTIGDGPLSYYRTVRLQRR</sequence>
<dbReference type="Proteomes" id="UP000284322">
    <property type="component" value="Unassembled WGS sequence"/>
</dbReference>
<dbReference type="SUPFAM" id="SSF53335">
    <property type="entry name" value="S-adenosyl-L-methionine-dependent methyltransferases"/>
    <property type="match status" value="1"/>
</dbReference>
<evidence type="ECO:0000313" key="3">
    <source>
        <dbReference type="Proteomes" id="UP000284322"/>
    </source>
</evidence>
<dbReference type="PANTHER" id="PTHR47473:SF1">
    <property type="entry name" value="METHYLTRANSFERASE DOMAIN-CONTAINING PROTEIN"/>
    <property type="match status" value="1"/>
</dbReference>
<dbReference type="InterPro" id="IPR029063">
    <property type="entry name" value="SAM-dependent_MTases_sf"/>
</dbReference>
<proteinExistence type="predicted"/>
<gene>
    <name evidence="2" type="ORF">D6858_12755</name>
</gene>
<keyword evidence="2" id="KW-0808">Transferase</keyword>
<dbReference type="InterPro" id="IPR041698">
    <property type="entry name" value="Methyltransf_25"/>
</dbReference>
<comment type="caution">
    <text evidence="2">The sequence shown here is derived from an EMBL/GenBank/DDBJ whole genome shotgun (WGS) entry which is preliminary data.</text>
</comment>
<dbReference type="Pfam" id="PF13649">
    <property type="entry name" value="Methyltransf_25"/>
    <property type="match status" value="1"/>
</dbReference>
<dbReference type="CDD" id="cd02440">
    <property type="entry name" value="AdoMet_MTases"/>
    <property type="match status" value="1"/>
</dbReference>
<evidence type="ECO:0000259" key="1">
    <source>
        <dbReference type="Pfam" id="PF13649"/>
    </source>
</evidence>
<keyword evidence="3" id="KW-1185">Reference proteome</keyword>